<keyword evidence="2" id="KW-1185">Reference proteome</keyword>
<protein>
    <recommendedName>
        <fullName evidence="3">ABC transporter substrate-binding protein</fullName>
    </recommendedName>
</protein>
<dbReference type="InterPro" id="IPR007487">
    <property type="entry name" value="ABC_transpt-TYRBP-like"/>
</dbReference>
<gene>
    <name evidence="1" type="ORF">CP49_30515</name>
</gene>
<comment type="caution">
    <text evidence="1">The sequence shown here is derived from an EMBL/GenBank/DDBJ whole genome shotgun (WGS) entry which is preliminary data.</text>
</comment>
<dbReference type="RefSeq" id="WP_057855627.1">
    <property type="nucleotide sequence ID" value="NZ_LLXX01000234.1"/>
</dbReference>
<dbReference type="PANTHER" id="PTHR35271:SF1">
    <property type="entry name" value="ABC TRANSPORTER, SUBSTRATE-BINDING LIPOPROTEIN"/>
    <property type="match status" value="1"/>
</dbReference>
<organism evidence="1 2">
    <name type="scientific">Bradyrhizobium valentinum</name>
    <dbReference type="NCBI Taxonomy" id="1518501"/>
    <lineage>
        <taxon>Bacteria</taxon>
        <taxon>Pseudomonadati</taxon>
        <taxon>Pseudomonadota</taxon>
        <taxon>Alphaproteobacteria</taxon>
        <taxon>Hyphomicrobiales</taxon>
        <taxon>Nitrobacteraceae</taxon>
        <taxon>Bradyrhizobium</taxon>
    </lineage>
</organism>
<evidence type="ECO:0000313" key="1">
    <source>
        <dbReference type="EMBL" id="KRQ91679.1"/>
    </source>
</evidence>
<evidence type="ECO:0008006" key="3">
    <source>
        <dbReference type="Google" id="ProtNLM"/>
    </source>
</evidence>
<accession>A0A0R3KHD9</accession>
<dbReference type="EMBL" id="LLXX01000234">
    <property type="protein sequence ID" value="KRQ91679.1"/>
    <property type="molecule type" value="Genomic_DNA"/>
</dbReference>
<dbReference type="AlphaFoldDB" id="A0A0R3KHD9"/>
<sequence length="319" mass="34734">MRRREFILGLAMLASVGRASAQGRARRVGILYTEPGQANFLETSLREKGWILGQNLQIEYRITRGDTNLSQAYARELLALQPDVLFAVTNTSMAALHAEHSSIPTVFAMVSDPVGMRYVETFSRPGGNVTGFTPFEPSLGGKWVSLIKEVAPNVERIGIVYNPEPGNNSSAFRKSIDEVASKVGIASIETPSGDSSDIDRLIRSLKDEPNSGLIFLPDAITSVRRVQITALVAECRLPAIYPLRIFCEAGGLMSYGVKIEKIFAGAASYVDRILRGANPAELPVQVPTEFELVMNQKAARPLGLQLPPALLVHADEVIE</sequence>
<reference evidence="1 2" key="1">
    <citation type="submission" date="2014-03" db="EMBL/GenBank/DDBJ databases">
        <title>Bradyrhizobium valentinum sp. nov., isolated from effective nodules of Lupinus mariae-josephae, a lupine endemic of basic-lime soils in Eastern Spain.</title>
        <authorList>
            <person name="Duran D."/>
            <person name="Rey L."/>
            <person name="Navarro A."/>
            <person name="Busquets A."/>
            <person name="Imperial J."/>
            <person name="Ruiz-Argueso T."/>
        </authorList>
    </citation>
    <scope>NUCLEOTIDE SEQUENCE [LARGE SCALE GENOMIC DNA]</scope>
    <source>
        <strain evidence="1 2">LmjM3</strain>
    </source>
</reference>
<dbReference type="Proteomes" id="UP000051913">
    <property type="component" value="Unassembled WGS sequence"/>
</dbReference>
<name>A0A0R3KHD9_9BRAD</name>
<dbReference type="InterPro" id="IPR028082">
    <property type="entry name" value="Peripla_BP_I"/>
</dbReference>
<dbReference type="SUPFAM" id="SSF53822">
    <property type="entry name" value="Periplasmic binding protein-like I"/>
    <property type="match status" value="1"/>
</dbReference>
<evidence type="ECO:0000313" key="2">
    <source>
        <dbReference type="Proteomes" id="UP000051913"/>
    </source>
</evidence>
<dbReference type="Pfam" id="PF04392">
    <property type="entry name" value="ABC_sub_bind"/>
    <property type="match status" value="1"/>
</dbReference>
<proteinExistence type="predicted"/>
<dbReference type="PANTHER" id="PTHR35271">
    <property type="entry name" value="ABC TRANSPORTER, SUBSTRATE-BINDING LIPOPROTEIN-RELATED"/>
    <property type="match status" value="1"/>
</dbReference>
<dbReference type="CDD" id="cd06325">
    <property type="entry name" value="PBP1_ABC_unchar_transporter"/>
    <property type="match status" value="1"/>
</dbReference>
<dbReference type="Gene3D" id="3.40.50.2300">
    <property type="match status" value="2"/>
</dbReference>